<dbReference type="GO" id="GO:0008270">
    <property type="term" value="F:zinc ion binding"/>
    <property type="evidence" value="ECO:0007669"/>
    <property type="project" value="UniProtKB-KW"/>
</dbReference>
<dbReference type="SUPFAM" id="SSF90229">
    <property type="entry name" value="CCCH zinc finger"/>
    <property type="match status" value="2"/>
</dbReference>
<protein>
    <recommendedName>
        <fullName evidence="10">Zinc finger protein</fullName>
    </recommendedName>
</protein>
<dbReference type="PROSITE" id="PS00028">
    <property type="entry name" value="ZINC_FINGER_C2H2_1"/>
    <property type="match status" value="1"/>
</dbReference>
<accession>A0AAV0V2W9</accession>
<evidence type="ECO:0008006" key="10">
    <source>
        <dbReference type="Google" id="ProtNLM"/>
    </source>
</evidence>
<feature type="zinc finger region" description="C3H1-type" evidence="4">
    <location>
        <begin position="207"/>
        <end position="229"/>
    </location>
</feature>
<keyword evidence="3 4" id="KW-0862">Zinc</keyword>
<dbReference type="Gene3D" id="3.30.160.60">
    <property type="entry name" value="Classic Zinc Finger"/>
    <property type="match status" value="1"/>
</dbReference>
<dbReference type="PROSITE" id="PS50157">
    <property type="entry name" value="ZINC_FINGER_C2H2_2"/>
    <property type="match status" value="1"/>
</dbReference>
<dbReference type="EMBL" id="CANTFL010001466">
    <property type="protein sequence ID" value="CAI5742320.1"/>
    <property type="molecule type" value="Genomic_DNA"/>
</dbReference>
<keyword evidence="9" id="KW-1185">Reference proteome</keyword>
<gene>
    <name evidence="8" type="ORF">HBR001_LOCUS8921</name>
</gene>
<dbReference type="InterPro" id="IPR003604">
    <property type="entry name" value="Matrin/U1-like-C_Znf_C2H2"/>
</dbReference>
<dbReference type="Pfam" id="PF00642">
    <property type="entry name" value="zf-CCCH"/>
    <property type="match status" value="1"/>
</dbReference>
<keyword evidence="1 4" id="KW-0479">Metal-binding</keyword>
<evidence type="ECO:0000256" key="5">
    <source>
        <dbReference type="SAM" id="MobiDB-lite"/>
    </source>
</evidence>
<evidence type="ECO:0000256" key="3">
    <source>
        <dbReference type="ARBA" id="ARBA00022833"/>
    </source>
</evidence>
<feature type="domain" description="C2H2-type" evidence="7">
    <location>
        <begin position="168"/>
        <end position="197"/>
    </location>
</feature>
<feature type="region of interest" description="Disordered" evidence="5">
    <location>
        <begin position="88"/>
        <end position="110"/>
    </location>
</feature>
<dbReference type="InterPro" id="IPR036236">
    <property type="entry name" value="Znf_C2H2_sf"/>
</dbReference>
<reference evidence="8" key="1">
    <citation type="submission" date="2022-12" db="EMBL/GenBank/DDBJ databases">
        <authorList>
            <person name="Webb A."/>
        </authorList>
    </citation>
    <scope>NUCLEOTIDE SEQUENCE</scope>
    <source>
        <strain evidence="8">Hp1</strain>
    </source>
</reference>
<keyword evidence="2 4" id="KW-0863">Zinc-finger</keyword>
<dbReference type="SUPFAM" id="SSF57667">
    <property type="entry name" value="beta-beta-alpha zinc fingers"/>
    <property type="match status" value="1"/>
</dbReference>
<feature type="compositionally biased region" description="Basic residues" evidence="5">
    <location>
        <begin position="90"/>
        <end position="101"/>
    </location>
</feature>
<dbReference type="InterPro" id="IPR000571">
    <property type="entry name" value="Znf_CCCH"/>
</dbReference>
<feature type="domain" description="C3H1-type" evidence="6">
    <location>
        <begin position="207"/>
        <end position="229"/>
    </location>
</feature>
<dbReference type="GO" id="GO:0003676">
    <property type="term" value="F:nucleic acid binding"/>
    <property type="evidence" value="ECO:0007669"/>
    <property type="project" value="InterPro"/>
</dbReference>
<sequence length="281" mass="32164">MEPIAKRLKQSAESELHNRRTLPRCDDDIAERIKCLEAELQGGHSDEDSSDSDDSSDTDCDKSKEIVNLSAYASERIEALPEQLLPATRRSVKLPPVKKKRGETTPEEDNAHTANKALELLSDALTFRKKVPFACKPCEFIGKDMEAFQAHRASKEHLERADRADPTLQCALCAKSFTSRTQVDEHRAGKWHKQRAQQKKERHTIKLCYDFVRGACKWGERCTFEHVETKAMRAGRVLDKTRRRVCSSFARTNTCRYGDKCLFSHDERRDDREPLAAPRYA</sequence>
<dbReference type="AlphaFoldDB" id="A0AAV0V2W9"/>
<evidence type="ECO:0000256" key="1">
    <source>
        <dbReference type="ARBA" id="ARBA00022723"/>
    </source>
</evidence>
<dbReference type="Gene3D" id="4.10.1000.10">
    <property type="entry name" value="Zinc finger, CCCH-type"/>
    <property type="match status" value="1"/>
</dbReference>
<dbReference type="Proteomes" id="UP001162031">
    <property type="component" value="Unassembled WGS sequence"/>
</dbReference>
<dbReference type="SMART" id="SM00356">
    <property type="entry name" value="ZnF_C3H1"/>
    <property type="match status" value="2"/>
</dbReference>
<feature type="compositionally biased region" description="Basic and acidic residues" evidence="5">
    <location>
        <begin position="10"/>
        <end position="23"/>
    </location>
</feature>
<proteinExistence type="predicted"/>
<dbReference type="Pfam" id="PF12874">
    <property type="entry name" value="zf-met"/>
    <property type="match status" value="1"/>
</dbReference>
<comment type="caution">
    <text evidence="8">The sequence shown here is derived from an EMBL/GenBank/DDBJ whole genome shotgun (WGS) entry which is preliminary data.</text>
</comment>
<feature type="zinc finger region" description="C3H1-type" evidence="4">
    <location>
        <begin position="240"/>
        <end position="268"/>
    </location>
</feature>
<feature type="domain" description="C3H1-type" evidence="6">
    <location>
        <begin position="240"/>
        <end position="268"/>
    </location>
</feature>
<name>A0AAV0V2W9_HYABA</name>
<evidence type="ECO:0000256" key="2">
    <source>
        <dbReference type="ARBA" id="ARBA00022771"/>
    </source>
</evidence>
<evidence type="ECO:0000256" key="4">
    <source>
        <dbReference type="PROSITE-ProRule" id="PRU00723"/>
    </source>
</evidence>
<dbReference type="SMART" id="SM00451">
    <property type="entry name" value="ZnF_U1"/>
    <property type="match status" value="2"/>
</dbReference>
<dbReference type="InterPro" id="IPR013087">
    <property type="entry name" value="Znf_C2H2_type"/>
</dbReference>
<dbReference type="InterPro" id="IPR036855">
    <property type="entry name" value="Znf_CCCH_sf"/>
</dbReference>
<organism evidence="8 9">
    <name type="scientific">Hyaloperonospora brassicae</name>
    <name type="common">Brassica downy mildew</name>
    <name type="synonym">Peronospora brassicae</name>
    <dbReference type="NCBI Taxonomy" id="162125"/>
    <lineage>
        <taxon>Eukaryota</taxon>
        <taxon>Sar</taxon>
        <taxon>Stramenopiles</taxon>
        <taxon>Oomycota</taxon>
        <taxon>Peronosporomycetes</taxon>
        <taxon>Peronosporales</taxon>
        <taxon>Peronosporaceae</taxon>
        <taxon>Hyaloperonospora</taxon>
    </lineage>
</organism>
<feature type="region of interest" description="Disordered" evidence="5">
    <location>
        <begin position="1"/>
        <end position="23"/>
    </location>
</feature>
<evidence type="ECO:0000259" key="7">
    <source>
        <dbReference type="PROSITE" id="PS50157"/>
    </source>
</evidence>
<evidence type="ECO:0000259" key="6">
    <source>
        <dbReference type="PROSITE" id="PS50103"/>
    </source>
</evidence>
<feature type="compositionally biased region" description="Acidic residues" evidence="5">
    <location>
        <begin position="48"/>
        <end position="58"/>
    </location>
</feature>
<feature type="region of interest" description="Disordered" evidence="5">
    <location>
        <begin position="36"/>
        <end position="63"/>
    </location>
</feature>
<evidence type="ECO:0000313" key="9">
    <source>
        <dbReference type="Proteomes" id="UP001162031"/>
    </source>
</evidence>
<dbReference type="PROSITE" id="PS50103">
    <property type="entry name" value="ZF_C3H1"/>
    <property type="match status" value="2"/>
</dbReference>
<evidence type="ECO:0000313" key="8">
    <source>
        <dbReference type="EMBL" id="CAI5742320.1"/>
    </source>
</evidence>